<proteinExistence type="predicted"/>
<evidence type="ECO:0000313" key="2">
    <source>
        <dbReference type="EMBL" id="KAA8901711.1"/>
    </source>
</evidence>
<dbReference type="EMBL" id="VXIS01000142">
    <property type="protein sequence ID" value="KAA8901711.1"/>
    <property type="molecule type" value="Genomic_DNA"/>
</dbReference>
<feature type="domain" description="F-box" evidence="1">
    <location>
        <begin position="2"/>
        <end position="50"/>
    </location>
</feature>
<comment type="caution">
    <text evidence="2">The sequence shown here is derived from an EMBL/GenBank/DDBJ whole genome shotgun (WGS) entry which is preliminary data.</text>
</comment>
<evidence type="ECO:0000259" key="1">
    <source>
        <dbReference type="PROSITE" id="PS50181"/>
    </source>
</evidence>
<dbReference type="PROSITE" id="PS50181">
    <property type="entry name" value="FBOX"/>
    <property type="match status" value="1"/>
</dbReference>
<accession>A0A5J5ESH6</accession>
<dbReference type="InterPro" id="IPR036770">
    <property type="entry name" value="Ankyrin_rpt-contain_sf"/>
</dbReference>
<dbReference type="InterPro" id="IPR001810">
    <property type="entry name" value="F-box_dom"/>
</dbReference>
<evidence type="ECO:0000313" key="3">
    <source>
        <dbReference type="Proteomes" id="UP000326924"/>
    </source>
</evidence>
<dbReference type="AlphaFoldDB" id="A0A5J5ESH6"/>
<dbReference type="Proteomes" id="UP000326924">
    <property type="component" value="Unassembled WGS sequence"/>
</dbReference>
<reference evidence="2 3" key="1">
    <citation type="submission" date="2019-09" db="EMBL/GenBank/DDBJ databases">
        <title>Draft genome of the ectomycorrhizal ascomycete Sphaerosporella brunnea.</title>
        <authorList>
            <consortium name="DOE Joint Genome Institute"/>
            <person name="Benucci G.M."/>
            <person name="Marozzi G."/>
            <person name="Antonielli L."/>
            <person name="Sanchez S."/>
            <person name="Marco P."/>
            <person name="Wang X."/>
            <person name="Falini L.B."/>
            <person name="Barry K."/>
            <person name="Haridas S."/>
            <person name="Lipzen A."/>
            <person name="Labutti K."/>
            <person name="Grigoriev I.V."/>
            <person name="Murat C."/>
            <person name="Martin F."/>
            <person name="Albertini E."/>
            <person name="Donnini D."/>
            <person name="Bonito G."/>
        </authorList>
    </citation>
    <scope>NUCLEOTIDE SEQUENCE [LARGE SCALE GENOMIC DNA]</scope>
    <source>
        <strain evidence="2 3">Sb_GMNB300</strain>
    </source>
</reference>
<name>A0A5J5ESH6_9PEZI</name>
<sequence>MPTQLLSLPPELLLELAEHLSAAGLHRLILCNRYLHSLLNAHLYCLFSSLAARKAIFYEDHILLGRLLSLGLDSIQPGLSLLKYAVVYSNAKATRILLEAGADPREEPLLLFYPMIHQNWEILGLLLRFGADPELGHSLEKGDDNLYTPRQVAWLDGTPEVRRMLEEAIEEGKKWRVGHTVSVDVRA</sequence>
<dbReference type="SUPFAM" id="SSF48403">
    <property type="entry name" value="Ankyrin repeat"/>
    <property type="match status" value="1"/>
</dbReference>
<keyword evidence="3" id="KW-1185">Reference proteome</keyword>
<dbReference type="OrthoDB" id="426293at2759"/>
<dbReference type="Gene3D" id="1.25.40.20">
    <property type="entry name" value="Ankyrin repeat-containing domain"/>
    <property type="match status" value="1"/>
</dbReference>
<organism evidence="2 3">
    <name type="scientific">Sphaerosporella brunnea</name>
    <dbReference type="NCBI Taxonomy" id="1250544"/>
    <lineage>
        <taxon>Eukaryota</taxon>
        <taxon>Fungi</taxon>
        <taxon>Dikarya</taxon>
        <taxon>Ascomycota</taxon>
        <taxon>Pezizomycotina</taxon>
        <taxon>Pezizomycetes</taxon>
        <taxon>Pezizales</taxon>
        <taxon>Pyronemataceae</taxon>
        <taxon>Sphaerosporella</taxon>
    </lineage>
</organism>
<gene>
    <name evidence="2" type="ORF">FN846DRAFT_111117</name>
</gene>
<dbReference type="InParanoid" id="A0A5J5ESH6"/>
<protein>
    <recommendedName>
        <fullName evidence="1">F-box domain-containing protein</fullName>
    </recommendedName>
</protein>